<evidence type="ECO:0000256" key="2">
    <source>
        <dbReference type="ARBA" id="ARBA00023015"/>
    </source>
</evidence>
<accession>A0A3B5Y3R3</accession>
<feature type="compositionally biased region" description="Low complexity" evidence="4">
    <location>
        <begin position="209"/>
        <end position="229"/>
    </location>
</feature>
<feature type="region of interest" description="Disordered" evidence="4">
    <location>
        <begin position="35"/>
        <end position="62"/>
    </location>
</feature>
<keyword evidence="2" id="KW-0805">Transcription regulation</keyword>
<name>A0A3B5Y3R3_WHEAT</name>
<dbReference type="OrthoDB" id="690305at2759"/>
<dbReference type="Gramene" id="TraesCS1A03G0795400.1">
    <property type="protein sequence ID" value="TraesCS1A03G0795400.1.CDS"/>
    <property type="gene ID" value="TraesCS1A03G0795400"/>
</dbReference>
<evidence type="ECO:0000256" key="3">
    <source>
        <dbReference type="ARBA" id="ARBA00023163"/>
    </source>
</evidence>
<evidence type="ECO:0000256" key="1">
    <source>
        <dbReference type="ARBA" id="ARBA00022491"/>
    </source>
</evidence>
<reference evidence="5" key="2">
    <citation type="submission" date="2018-10" db="UniProtKB">
        <authorList>
            <consortium name="EnsemblPlants"/>
        </authorList>
    </citation>
    <scope>IDENTIFICATION</scope>
</reference>
<feature type="region of interest" description="Disordered" evidence="4">
    <location>
        <begin position="184"/>
        <end position="229"/>
    </location>
</feature>
<reference evidence="5" key="1">
    <citation type="submission" date="2018-08" db="EMBL/GenBank/DDBJ databases">
        <authorList>
            <person name="Rossello M."/>
        </authorList>
    </citation>
    <scope>NUCLEOTIDE SEQUENCE [LARGE SCALE GENOMIC DNA]</scope>
    <source>
        <strain evidence="5">cv. Chinese Spring</strain>
    </source>
</reference>
<sequence length="229" mass="23745">MAPTPNFLFGAAPEDTSAHAVVPDLSDALAQARLRRQAASGPGRRQAASRGGGGGALPRKTPQRGLGVAELERLRCGGGAPPRITPQRGLSMAELERLRCGSVDPLHDPNAAANLQAQGNSVVVQQTMVGLADRGTQAPPAANATNASYYSIHYVASAITMTAARKETAGEGFSVAPEGRKEMREIEFFPTRISSLGGGPDESELRRTPPLSSSPPGGVDGSLDLSLKL</sequence>
<dbReference type="Gramene" id="TraesROB_scaffold_133787_01G000100.1">
    <property type="protein sequence ID" value="TraesROB_scaffold_133787_01G000100.1"/>
    <property type="gene ID" value="TraesROB_scaffold_133787_01G000100"/>
</dbReference>
<dbReference type="Proteomes" id="UP000019116">
    <property type="component" value="Chromosome 1A"/>
</dbReference>
<evidence type="ECO:0000313" key="6">
    <source>
        <dbReference type="Proteomes" id="UP000019116"/>
    </source>
</evidence>
<dbReference type="STRING" id="4565.A0A3B5Y3R3"/>
<proteinExistence type="predicted"/>
<keyword evidence="1" id="KW-0678">Repressor</keyword>
<dbReference type="Gramene" id="TraesCAD_scaffold_149598_01G000100.1">
    <property type="protein sequence ID" value="TraesCAD_scaffold_149598_01G000100.1"/>
    <property type="gene ID" value="TraesCAD_scaffold_149598_01G000100"/>
</dbReference>
<organism evidence="5">
    <name type="scientific">Triticum aestivum</name>
    <name type="common">Wheat</name>
    <dbReference type="NCBI Taxonomy" id="4565"/>
    <lineage>
        <taxon>Eukaryota</taxon>
        <taxon>Viridiplantae</taxon>
        <taxon>Streptophyta</taxon>
        <taxon>Embryophyta</taxon>
        <taxon>Tracheophyta</taxon>
        <taxon>Spermatophyta</taxon>
        <taxon>Magnoliopsida</taxon>
        <taxon>Liliopsida</taxon>
        <taxon>Poales</taxon>
        <taxon>Poaceae</taxon>
        <taxon>BOP clade</taxon>
        <taxon>Pooideae</taxon>
        <taxon>Triticodae</taxon>
        <taxon>Triticeae</taxon>
        <taxon>Triticinae</taxon>
        <taxon>Triticum</taxon>
    </lineage>
</organism>
<evidence type="ECO:0000313" key="5">
    <source>
        <dbReference type="EnsemblPlants" id="TraesCS1A02G321400.1"/>
    </source>
</evidence>
<dbReference type="Gramene" id="TraesCS1A02G321400.1">
    <property type="protein sequence ID" value="TraesCS1A02G321400.1"/>
    <property type="gene ID" value="TraesCS1A02G321400"/>
</dbReference>
<dbReference type="GO" id="GO:0003700">
    <property type="term" value="F:DNA-binding transcription factor activity"/>
    <property type="evidence" value="ECO:0007669"/>
    <property type="project" value="InterPro"/>
</dbReference>
<keyword evidence="6" id="KW-1185">Reference proteome</keyword>
<feature type="compositionally biased region" description="Low complexity" evidence="4">
    <location>
        <begin position="35"/>
        <end position="49"/>
    </location>
</feature>
<dbReference type="Gramene" id="TraesCLE_scaffold_014205_01G000200.1">
    <property type="protein sequence ID" value="TraesCLE_scaffold_014205_01G000200.1"/>
    <property type="gene ID" value="TraesCLE_scaffold_014205_01G000200"/>
</dbReference>
<dbReference type="Gramene" id="TraesNOR1A03G00141000.1">
    <property type="protein sequence ID" value="TraesNOR1A03G00141000.1"/>
    <property type="gene ID" value="TraesNOR1A03G00141000"/>
</dbReference>
<dbReference type="EnsemblPlants" id="TraesCS1A02G321400.1">
    <property type="protein sequence ID" value="TraesCS1A02G321400.1"/>
    <property type="gene ID" value="TraesCS1A02G321400"/>
</dbReference>
<dbReference type="Gramene" id="TraesARI1A03G00142100.1">
    <property type="protein sequence ID" value="TraesARI1A03G00142100.1"/>
    <property type="gene ID" value="TraesARI1A03G00142100"/>
</dbReference>
<evidence type="ECO:0000256" key="4">
    <source>
        <dbReference type="SAM" id="MobiDB-lite"/>
    </source>
</evidence>
<dbReference type="PANTHER" id="PTHR33388">
    <property type="entry name" value="OS01G0212500 PROTEIN"/>
    <property type="match status" value="1"/>
</dbReference>
<dbReference type="PANTHER" id="PTHR33388:SF2">
    <property type="entry name" value="PROTEIN SPOROCYTELESS"/>
    <property type="match status" value="1"/>
</dbReference>
<protein>
    <submittedName>
        <fullName evidence="5">Uncharacterized protein</fullName>
    </submittedName>
</protein>
<dbReference type="Gramene" id="TraesJUL1A03G00139910.1">
    <property type="protein sequence ID" value="TraesJUL1A03G00139910.1"/>
    <property type="gene ID" value="TraesJUL1A03G00139910"/>
</dbReference>
<keyword evidence="3" id="KW-0804">Transcription</keyword>
<dbReference type="AlphaFoldDB" id="A0A3B5Y3R3"/>
<dbReference type="InterPro" id="IPR040356">
    <property type="entry name" value="SPEAR"/>
</dbReference>